<evidence type="ECO:0000313" key="2">
    <source>
        <dbReference type="EMBL" id="QJW99402.1"/>
    </source>
</evidence>
<dbReference type="AlphaFoldDB" id="A0A6M5Z2I8"/>
<evidence type="ECO:0000256" key="1">
    <source>
        <dbReference type="SAM" id="MobiDB-lite"/>
    </source>
</evidence>
<evidence type="ECO:0000313" key="3">
    <source>
        <dbReference type="Proteomes" id="UP000503447"/>
    </source>
</evidence>
<dbReference type="KEGG" id="ftj:FTUN_7014"/>
<feature type="region of interest" description="Disordered" evidence="1">
    <location>
        <begin position="1"/>
        <end position="42"/>
    </location>
</feature>
<proteinExistence type="predicted"/>
<reference evidence="3" key="1">
    <citation type="submission" date="2020-05" db="EMBL/GenBank/DDBJ databases">
        <title>Frigoriglobus tundricola gen. nov., sp. nov., a psychrotolerant cellulolytic planctomycete of the family Gemmataceae with two divergent copies of 16S rRNA gene.</title>
        <authorList>
            <person name="Kulichevskaya I.S."/>
            <person name="Ivanova A.A."/>
            <person name="Naumoff D.G."/>
            <person name="Beletsky A.V."/>
            <person name="Rijpstra W.I.C."/>
            <person name="Sinninghe Damste J.S."/>
            <person name="Mardanov A.V."/>
            <person name="Ravin N.V."/>
            <person name="Dedysh S.N."/>
        </authorList>
    </citation>
    <scope>NUCLEOTIDE SEQUENCE [LARGE SCALE GENOMIC DNA]</scope>
    <source>
        <strain evidence="3">PL17</strain>
    </source>
</reference>
<organism evidence="2 3">
    <name type="scientific">Frigoriglobus tundricola</name>
    <dbReference type="NCBI Taxonomy" id="2774151"/>
    <lineage>
        <taxon>Bacteria</taxon>
        <taxon>Pseudomonadati</taxon>
        <taxon>Planctomycetota</taxon>
        <taxon>Planctomycetia</taxon>
        <taxon>Gemmatales</taxon>
        <taxon>Gemmataceae</taxon>
        <taxon>Frigoriglobus</taxon>
    </lineage>
</organism>
<protein>
    <submittedName>
        <fullName evidence="2">Uncharacterized protein</fullName>
    </submittedName>
</protein>
<accession>A0A6M5Z2I8</accession>
<dbReference type="Proteomes" id="UP000503447">
    <property type="component" value="Chromosome"/>
</dbReference>
<sequence>MSPPGVDNSKHAQLKESNLSRPRSTAKKRTRSNAGDVELVGD</sequence>
<keyword evidence="3" id="KW-1185">Reference proteome</keyword>
<gene>
    <name evidence="2" type="ORF">FTUN_7014</name>
</gene>
<name>A0A6M5Z2I8_9BACT</name>
<dbReference type="EMBL" id="CP053452">
    <property type="protein sequence ID" value="QJW99402.1"/>
    <property type="molecule type" value="Genomic_DNA"/>
</dbReference>